<dbReference type="EMBL" id="CM023486">
    <property type="protein sequence ID" value="KAH6928970.1"/>
    <property type="molecule type" value="Genomic_DNA"/>
</dbReference>
<accession>A0ACB7S3B7</accession>
<evidence type="ECO:0000313" key="1">
    <source>
        <dbReference type="EMBL" id="KAH6928970.1"/>
    </source>
</evidence>
<sequence>MGQRRNGGLFLAVTLLTLTLDAVSTAKLTFKAGVRPLGLPENVIYLNLSRDDSVIIVSGQNALYALSPDDLSLRAVYSRGPENDSVSCPPYPLSCDHSRNVTNPNRILLQAGTEPFVLACWIASQGTCSIHDPQQGLNVTTAIDKNLTDNYIASEHSTVAFFGTGKDGRSVLFSGTASDGRPPEHRLFTMSASVLDSSGSFKVLSHARATSANVTDRLTASETPRFIYGFSRNGFAYFVMVRKVRRGFRSSLETRLARVCENDRSSFRTYVDVPISCSKEDGAPSVATSAHLIPSRTASGGGNSAASVLAVAFEGTAHGGGNSSYSPSSSDSVVCFFDMKSVEQGFRETVEDCDKGLSIARLSPLYHDEGDDLQCTQYDREGTDICTPGRNDYVEGMNPLVGRASIPFAGKCATSVTLMMQNGSIVAWIGDSQGILKKFLLHGQAPKLLVKLDLWTGGNMISRNTAVNSNGLYGYFLGGNKVVQIPVGSCKLYGNSCSRCTKNEDPLRCGWCGDHCAHFAECHDRENFSLGPCPIVLDRIYPLNGPVSGGTVLTIEGDNFGSPKLKSYSSIEVLIGNQTCKIVYWATVLVRCRTPPVPQSSKVDVVISVNDTLDNGSKSYPVLQNHTAPSCFEYKVVSINGVTPNYGPIAGGTNISLSGVNLDIGFKPEVKIGNSSCKLRRVQNKFLHCSTDAVSYDMTNQKMPVTLVIDDAEVPFTTADNQRPTFTYKPNPKIYGFSPQNTTFSENVTVEVKGAFLDSAAAPVIIIKVDSLNLKYGVIYAKPCQVLKGGRQMLCYVPSLLHLSIFSRAELRKHQFRVPAAVSFRMDGLHLPRSKSGRGGNYHFFYLPSPHMDSYTESEECRLMDGGLRMLCPGTSLMDSSVMSPNDLKVLNNTVKVRISFQMDGLHLPSAADGRDGYFTFIYQPEPQFEQLPETEWAIDPGKLVVEIPGNHFELFMEREPPLVRVSGMDDGCNVTSVSSHSIVCKMKPGVLEQDAPGALEVVFEGRSYSVGHVKLMTAEQPELHTGVTAALTVAALLILIGVVFFVRHRRRRQRVKGTWPPNYIFRLDKRHNNSDSIANATDRYVLEGNADVQQTLIEAPNDIDEETRTMLERENLLINRELLHLGPVIGQGHFGCVYLGSMKLESKGQVQQVAVKTLHNSSRGGEVDSDAFLAEALIMKDFHHVNVLPLIGLSIDKKDGLMVIIPYMKYGDLLSYIRD</sequence>
<evidence type="ECO:0000313" key="2">
    <source>
        <dbReference type="Proteomes" id="UP000821845"/>
    </source>
</evidence>
<proteinExistence type="predicted"/>
<keyword evidence="2" id="KW-1185">Reference proteome</keyword>
<reference evidence="1" key="1">
    <citation type="submission" date="2020-05" db="EMBL/GenBank/DDBJ databases">
        <title>Large-scale comparative analyses of tick genomes elucidate their genetic diversity and vector capacities.</title>
        <authorList>
            <person name="Jia N."/>
            <person name="Wang J."/>
            <person name="Shi W."/>
            <person name="Du L."/>
            <person name="Sun Y."/>
            <person name="Zhan W."/>
            <person name="Jiang J."/>
            <person name="Wang Q."/>
            <person name="Zhang B."/>
            <person name="Ji P."/>
            <person name="Sakyi L.B."/>
            <person name="Cui X."/>
            <person name="Yuan T."/>
            <person name="Jiang B."/>
            <person name="Yang W."/>
            <person name="Lam T.T.-Y."/>
            <person name="Chang Q."/>
            <person name="Ding S."/>
            <person name="Wang X."/>
            <person name="Zhu J."/>
            <person name="Ruan X."/>
            <person name="Zhao L."/>
            <person name="Wei J."/>
            <person name="Que T."/>
            <person name="Du C."/>
            <person name="Cheng J."/>
            <person name="Dai P."/>
            <person name="Han X."/>
            <person name="Huang E."/>
            <person name="Gao Y."/>
            <person name="Liu J."/>
            <person name="Shao H."/>
            <person name="Ye R."/>
            <person name="Li L."/>
            <person name="Wei W."/>
            <person name="Wang X."/>
            <person name="Wang C."/>
            <person name="Yang T."/>
            <person name="Huo Q."/>
            <person name="Li W."/>
            <person name="Guo W."/>
            <person name="Chen H."/>
            <person name="Zhou L."/>
            <person name="Ni X."/>
            <person name="Tian J."/>
            <person name="Zhou Y."/>
            <person name="Sheng Y."/>
            <person name="Liu T."/>
            <person name="Pan Y."/>
            <person name="Xia L."/>
            <person name="Li J."/>
            <person name="Zhao F."/>
            <person name="Cao W."/>
        </authorList>
    </citation>
    <scope>NUCLEOTIDE SEQUENCE</scope>
    <source>
        <strain evidence="1">Hyas-2018</strain>
    </source>
</reference>
<comment type="caution">
    <text evidence="1">The sequence shown here is derived from an EMBL/GenBank/DDBJ whole genome shotgun (WGS) entry which is preliminary data.</text>
</comment>
<name>A0ACB7S3B7_HYAAI</name>
<gene>
    <name evidence="1" type="ORF">HPB50_022347</name>
</gene>
<dbReference type="Proteomes" id="UP000821845">
    <property type="component" value="Chromosome 6"/>
</dbReference>
<organism evidence="1 2">
    <name type="scientific">Hyalomma asiaticum</name>
    <name type="common">Tick</name>
    <dbReference type="NCBI Taxonomy" id="266040"/>
    <lineage>
        <taxon>Eukaryota</taxon>
        <taxon>Metazoa</taxon>
        <taxon>Ecdysozoa</taxon>
        <taxon>Arthropoda</taxon>
        <taxon>Chelicerata</taxon>
        <taxon>Arachnida</taxon>
        <taxon>Acari</taxon>
        <taxon>Parasitiformes</taxon>
        <taxon>Ixodida</taxon>
        <taxon>Ixodoidea</taxon>
        <taxon>Ixodidae</taxon>
        <taxon>Hyalomminae</taxon>
        <taxon>Hyalomma</taxon>
    </lineage>
</organism>
<protein>
    <submittedName>
        <fullName evidence="1">Uncharacterized protein</fullName>
    </submittedName>
</protein>